<dbReference type="Gene3D" id="2.30.30.100">
    <property type="match status" value="1"/>
</dbReference>
<evidence type="ECO:0000256" key="1">
    <source>
        <dbReference type="ARBA" id="ARBA00022598"/>
    </source>
</evidence>
<dbReference type="AlphaFoldDB" id="A0A1G6MN45"/>
<dbReference type="InterPro" id="IPR008988">
    <property type="entry name" value="Transcriptional_repressor_C"/>
</dbReference>
<evidence type="ECO:0000313" key="8">
    <source>
        <dbReference type="Proteomes" id="UP000199039"/>
    </source>
</evidence>
<feature type="domain" description="BPL/LPL catalytic" evidence="6">
    <location>
        <begin position="20"/>
        <end position="232"/>
    </location>
</feature>
<dbReference type="NCBIfam" id="TIGR00121">
    <property type="entry name" value="birA_ligase"/>
    <property type="match status" value="1"/>
</dbReference>
<name>A0A1G6MN45_9MICO</name>
<keyword evidence="4" id="KW-0092">Biotin</keyword>
<dbReference type="GO" id="GO:0005524">
    <property type="term" value="F:ATP binding"/>
    <property type="evidence" value="ECO:0007669"/>
    <property type="project" value="UniProtKB-KW"/>
</dbReference>
<dbReference type="Pfam" id="PF03099">
    <property type="entry name" value="BPL_LplA_LipB"/>
    <property type="match status" value="1"/>
</dbReference>
<evidence type="ECO:0000256" key="4">
    <source>
        <dbReference type="ARBA" id="ARBA00023267"/>
    </source>
</evidence>
<evidence type="ECO:0000256" key="3">
    <source>
        <dbReference type="ARBA" id="ARBA00022840"/>
    </source>
</evidence>
<sequence>MMGGMHTEEPESAGRPHLDRTLLADLLLVPHGPLAALSIVEESESTNTELAAAVAADPAAWPAPALLVAEHQVAGRGRSGRTWQTPDRAALTCSLLMRPQVPRESLSWLPLLAGLATVTALRSTLGLDAQVKWPNDVLVPAGEPAGAQSDDEVDGQALEGWGSLRKVAGILTELLPDGGVIVGVGLNVSQTREELPVPSATSLALAGAATTDRSVILTALAEACISVLGRWTAAGGDAWAAGLVGEIEAASATIGSTVRVELTGGAILVGTATGFAPDGGLLVTDDAGQVTTVRSGDVYHLRLN</sequence>
<proteinExistence type="predicted"/>
<dbReference type="InterPro" id="IPR004143">
    <property type="entry name" value="BPL_LPL_catalytic"/>
</dbReference>
<dbReference type="PANTHER" id="PTHR12835">
    <property type="entry name" value="BIOTIN PROTEIN LIGASE"/>
    <property type="match status" value="1"/>
</dbReference>
<dbReference type="InterPro" id="IPR045864">
    <property type="entry name" value="aa-tRNA-synth_II/BPL/LPL"/>
</dbReference>
<evidence type="ECO:0000313" key="7">
    <source>
        <dbReference type="EMBL" id="SDC56922.1"/>
    </source>
</evidence>
<keyword evidence="8" id="KW-1185">Reference proteome</keyword>
<keyword evidence="3" id="KW-0067">ATP-binding</keyword>
<dbReference type="InterPro" id="IPR003142">
    <property type="entry name" value="BPL_C"/>
</dbReference>
<dbReference type="CDD" id="cd16442">
    <property type="entry name" value="BPL"/>
    <property type="match status" value="1"/>
</dbReference>
<dbReference type="Proteomes" id="UP000199039">
    <property type="component" value="Unassembled WGS sequence"/>
</dbReference>
<dbReference type="PROSITE" id="PS51733">
    <property type="entry name" value="BPL_LPL_CATALYTIC"/>
    <property type="match status" value="1"/>
</dbReference>
<evidence type="ECO:0000259" key="6">
    <source>
        <dbReference type="PROSITE" id="PS51733"/>
    </source>
</evidence>
<evidence type="ECO:0000256" key="5">
    <source>
        <dbReference type="ARBA" id="ARBA00024227"/>
    </source>
</evidence>
<dbReference type="SUPFAM" id="SSF55681">
    <property type="entry name" value="Class II aaRS and biotin synthetases"/>
    <property type="match status" value="1"/>
</dbReference>
<dbReference type="EC" id="6.3.4.15" evidence="5"/>
<keyword evidence="1 7" id="KW-0436">Ligase</keyword>
<reference evidence="7 8" key="1">
    <citation type="submission" date="2016-09" db="EMBL/GenBank/DDBJ databases">
        <authorList>
            <person name="Capua I."/>
            <person name="De Benedictis P."/>
            <person name="Joannis T."/>
            <person name="Lombin L.H."/>
            <person name="Cattoli G."/>
        </authorList>
    </citation>
    <scope>NUCLEOTIDE SEQUENCE [LARGE SCALE GENOMIC DNA]</scope>
    <source>
        <strain evidence="7 8">ISLP-3</strain>
    </source>
</reference>
<accession>A0A1G6MN45</accession>
<evidence type="ECO:0000256" key="2">
    <source>
        <dbReference type="ARBA" id="ARBA00022741"/>
    </source>
</evidence>
<dbReference type="PANTHER" id="PTHR12835:SF5">
    <property type="entry name" value="BIOTIN--PROTEIN LIGASE"/>
    <property type="match status" value="1"/>
</dbReference>
<organism evidence="7 8">
    <name type="scientific">Sanguibacter gelidistatuariae</name>
    <dbReference type="NCBI Taxonomy" id="1814289"/>
    <lineage>
        <taxon>Bacteria</taxon>
        <taxon>Bacillati</taxon>
        <taxon>Actinomycetota</taxon>
        <taxon>Actinomycetes</taxon>
        <taxon>Micrococcales</taxon>
        <taxon>Sanguibacteraceae</taxon>
        <taxon>Sanguibacter</taxon>
    </lineage>
</organism>
<dbReference type="GO" id="GO:0004077">
    <property type="term" value="F:biotin--[biotin carboxyl-carrier protein] ligase activity"/>
    <property type="evidence" value="ECO:0007669"/>
    <property type="project" value="UniProtKB-EC"/>
</dbReference>
<dbReference type="Gene3D" id="3.30.930.10">
    <property type="entry name" value="Bira Bifunctional Protein, Domain 2"/>
    <property type="match status" value="1"/>
</dbReference>
<dbReference type="EMBL" id="FMYH01000003">
    <property type="protein sequence ID" value="SDC56922.1"/>
    <property type="molecule type" value="Genomic_DNA"/>
</dbReference>
<dbReference type="Pfam" id="PF02237">
    <property type="entry name" value="BPL_C"/>
    <property type="match status" value="1"/>
</dbReference>
<dbReference type="InterPro" id="IPR004408">
    <property type="entry name" value="Biotin_CoA_COase_ligase"/>
</dbReference>
<dbReference type="GO" id="GO:0005737">
    <property type="term" value="C:cytoplasm"/>
    <property type="evidence" value="ECO:0007669"/>
    <property type="project" value="TreeGrafter"/>
</dbReference>
<protein>
    <recommendedName>
        <fullName evidence="5">biotin--[biotin carboxyl-carrier protein] ligase</fullName>
        <ecNumber evidence="5">6.3.4.15</ecNumber>
    </recommendedName>
</protein>
<gene>
    <name evidence="7" type="ORF">SAMN05216410_1923</name>
</gene>
<dbReference type="SUPFAM" id="SSF50037">
    <property type="entry name" value="C-terminal domain of transcriptional repressors"/>
    <property type="match status" value="1"/>
</dbReference>
<dbReference type="STRING" id="1814289.SAMN05216410_1923"/>
<keyword evidence="2" id="KW-0547">Nucleotide-binding</keyword>